<dbReference type="AlphaFoldDB" id="A0A4Z1FE91"/>
<evidence type="ECO:0000313" key="2">
    <source>
        <dbReference type="Proteomes" id="UP000297910"/>
    </source>
</evidence>
<sequence>MTESRDELTIEARAIMSKKTILSTGALGHQLSATNTKASASVIEEYAFDSTPIGDHAAPYRTEHGLAAKKQNKT</sequence>
<keyword evidence="2" id="KW-1185">Reference proteome</keyword>
<reference evidence="1 2" key="1">
    <citation type="submission" date="2017-12" db="EMBL/GenBank/DDBJ databases">
        <title>Comparative genomics of Botrytis spp.</title>
        <authorList>
            <person name="Valero-Jimenez C.A."/>
            <person name="Tapia P."/>
            <person name="Veloso J."/>
            <person name="Silva-Moreno E."/>
            <person name="Staats M."/>
            <person name="Valdes J.H."/>
            <person name="Van Kan J.A.L."/>
        </authorList>
    </citation>
    <scope>NUCLEOTIDE SEQUENCE [LARGE SCALE GENOMIC DNA]</scope>
    <source>
        <strain evidence="1 2">Bp0003</strain>
    </source>
</reference>
<comment type="caution">
    <text evidence="1">The sequence shown here is derived from an EMBL/GenBank/DDBJ whole genome shotgun (WGS) entry which is preliminary data.</text>
</comment>
<evidence type="ECO:0000313" key="1">
    <source>
        <dbReference type="EMBL" id="TGO21023.1"/>
    </source>
</evidence>
<gene>
    <name evidence="1" type="ORF">BPAE_0247g00010</name>
</gene>
<protein>
    <submittedName>
        <fullName evidence="1">Uncharacterized protein</fullName>
    </submittedName>
</protein>
<accession>A0A4Z1FE91</accession>
<name>A0A4Z1FE91_9HELO</name>
<dbReference type="EMBL" id="PQXI01000246">
    <property type="protein sequence ID" value="TGO21023.1"/>
    <property type="molecule type" value="Genomic_DNA"/>
</dbReference>
<proteinExistence type="predicted"/>
<dbReference type="Proteomes" id="UP000297910">
    <property type="component" value="Unassembled WGS sequence"/>
</dbReference>
<organism evidence="1 2">
    <name type="scientific">Botrytis paeoniae</name>
    <dbReference type="NCBI Taxonomy" id="278948"/>
    <lineage>
        <taxon>Eukaryota</taxon>
        <taxon>Fungi</taxon>
        <taxon>Dikarya</taxon>
        <taxon>Ascomycota</taxon>
        <taxon>Pezizomycotina</taxon>
        <taxon>Leotiomycetes</taxon>
        <taxon>Helotiales</taxon>
        <taxon>Sclerotiniaceae</taxon>
        <taxon>Botrytis</taxon>
    </lineage>
</organism>